<reference evidence="2 3" key="3">
    <citation type="journal article" date="2016" name="Sci. Rep.">
        <title>Genome-wide diversity and gene expression profiling of Babesia microti isolates identify polymorphic genes that mediate host-pathogen interactions.</title>
        <authorList>
            <person name="Silva J.C."/>
            <person name="Cornillot E."/>
            <person name="McCracken C."/>
            <person name="Usmani-Brown S."/>
            <person name="Dwivedi A."/>
            <person name="Ifeonu O.O."/>
            <person name="Crabtree J."/>
            <person name="Gotia H.T."/>
            <person name="Virji A.Z."/>
            <person name="Reynes C."/>
            <person name="Colinge J."/>
            <person name="Kumar V."/>
            <person name="Lawres L."/>
            <person name="Pazzi J.E."/>
            <person name="Pablo J.V."/>
            <person name="Hung C."/>
            <person name="Brancato J."/>
            <person name="Kumari P."/>
            <person name="Orvis J."/>
            <person name="Tretina K."/>
            <person name="Chibucos M."/>
            <person name="Ott S."/>
            <person name="Sadzewicz L."/>
            <person name="Sengamalay N."/>
            <person name="Shetty A.C."/>
            <person name="Su Q."/>
            <person name="Tallon L."/>
            <person name="Fraser C.M."/>
            <person name="Frutos R."/>
            <person name="Molina D.M."/>
            <person name="Krause P.J."/>
            <person name="Ben Mamoun C."/>
        </authorList>
    </citation>
    <scope>NUCLEOTIDE SEQUENCE [LARGE SCALE GENOMIC DNA]</scope>
    <source>
        <strain evidence="2 3">RI</strain>
    </source>
</reference>
<dbReference type="EMBL" id="FO082871">
    <property type="protein sequence ID" value="CCF73058.1"/>
    <property type="molecule type" value="Genomic_DNA"/>
</dbReference>
<dbReference type="VEuPathDB" id="PiroplasmaDB:BMR1_01G03010"/>
<feature type="region of interest" description="Disordered" evidence="1">
    <location>
        <begin position="24"/>
        <end position="49"/>
    </location>
</feature>
<evidence type="ECO:0000313" key="3">
    <source>
        <dbReference type="Proteomes" id="UP000002899"/>
    </source>
</evidence>
<proteinExistence type="predicted"/>
<dbReference type="GeneID" id="24423677"/>
<name>I7I8C5_BABMR</name>
<feature type="region of interest" description="Disordered" evidence="1">
    <location>
        <begin position="810"/>
        <end position="830"/>
    </location>
</feature>
<dbReference type="Proteomes" id="UP000002899">
    <property type="component" value="Chromosome I"/>
</dbReference>
<feature type="region of interest" description="Disordered" evidence="1">
    <location>
        <begin position="269"/>
        <end position="292"/>
    </location>
</feature>
<keyword evidence="3" id="KW-1185">Reference proteome</keyword>
<protein>
    <submittedName>
        <fullName evidence="2">Uncharacterized protein</fullName>
    </submittedName>
</protein>
<evidence type="ECO:0000256" key="1">
    <source>
        <dbReference type="SAM" id="MobiDB-lite"/>
    </source>
</evidence>
<dbReference type="RefSeq" id="XP_012647667.1">
    <property type="nucleotide sequence ID" value="XM_012792213.1"/>
</dbReference>
<dbReference type="AlphaFoldDB" id="I7I8C5"/>
<reference evidence="2 3" key="2">
    <citation type="journal article" date="2013" name="PLoS ONE">
        <title>Whole genome mapping and re-organization of the nuclear and mitochondrial genomes of Babesia microti isolates.</title>
        <authorList>
            <person name="Cornillot E."/>
            <person name="Dassouli A."/>
            <person name="Garg A."/>
            <person name="Pachikara N."/>
            <person name="Randazzo S."/>
            <person name="Depoix D."/>
            <person name="Carcy B."/>
            <person name="Delbecq S."/>
            <person name="Frutos R."/>
            <person name="Silva J.C."/>
            <person name="Sutton R."/>
            <person name="Krause P.J."/>
            <person name="Mamoun C.B."/>
        </authorList>
    </citation>
    <scope>NUCLEOTIDE SEQUENCE [LARGE SCALE GENOMIC DNA]</scope>
    <source>
        <strain evidence="2 3">RI</strain>
    </source>
</reference>
<evidence type="ECO:0000313" key="2">
    <source>
        <dbReference type="EMBL" id="CCF73058.1"/>
    </source>
</evidence>
<feature type="compositionally biased region" description="Basic residues" evidence="1">
    <location>
        <begin position="330"/>
        <end position="346"/>
    </location>
</feature>
<sequence length="1083" mass="120788">MPMGNSTRSRASVDQLIRRLSLPSVSSLSDMSSLSFPSSSDNSDPHQTDIGEFTDALATIGDNTENESTNDFAYNESEPSIPVQKECIGSFTPETKVEQITPTLKMEKHASKNADAPVKNRNDRRSDVTAAIGGLSFWPAYLALLNKKTRHPKQNSKDSKFGKIFSNEIPSDVSKIFLSLEDPNIPNNKFNDRLNKLIRDEFSEIFHEKPHKHKSKFIKSTNGITDKVEIRYPQTKLKSISLQFDPEKSNRHSTRVNGNSYHRVNRSVDLESNSNVSATNSNSNNLTYNDNINEDTTDQCTIETELVQMLQRLINEYKQRRSYNNSERKGKNKLKKETHKSGKQKNRSSIESEKYDVYNLTDDYNTNRVSMDSKMTGDKKSVKIIPQKPSLSNPQQSFDNRSLMEVNVSSSLPALTNPQYNFGDSKDENILNGLLNSGVKYHIIELANTPVLPKSLLETLKITNNSPKLYLDTEPYGDTGFGRVKLSANVGIYKVSLLSDNVDHFDIHNLTRDNWRITSTQVLDNSFNEITKNIGNDWMSRNYGFNYSGINDLLGNNQIPGSGQSLDSGSSNGNNCVLVAIQYKDSLSRAGGQIGLKQNKSQPDSILTVLPNREGDCHDFITVPQVRMTDQSMDTLQRQMVKHGLIFELAQKISTNKKASIKNSTSTDDTFVHMVHPDTKQYLCLNRLTGHIQFRKINFSNFNFTHSPRSGKQIEWIPACFRLLPLYKYTPSQNEFSNNLKAENDADDFIPFNMSNDDLANYVRDYSKNMNRDSFMSKMGDKAHENSPDHLLSYIKSYDPGKSTKSHYTYNNLNPVKPTQEIKPRDNKSAGAINPSIVKSAVSASIYGENNNFTVESPKVGKVVIRNRDTPDLNIEICDPQVNSDDENAAGGCCSFDSFGVFGNGKDEKPIKIGLTTSGPGSYRAANKTKDKNIVNVTLRNVDDLTKLVNLVSHKANGPAYAVINDCDSPKINPSTNSKTCTSNENIRGRSRGFKCINDTMNSEHTTKTKGGTPKSDYDTNILIDSTCLGDLMPIKGVADITISRLGISKGGKKLYGDCGVKFSLTGDQSLSAGAERLLKSRQ</sequence>
<feature type="region of interest" description="Disordered" evidence="1">
    <location>
        <begin position="320"/>
        <end position="353"/>
    </location>
</feature>
<gene>
    <name evidence="2" type="ORF">BMR1_01G03010</name>
</gene>
<reference evidence="2 3" key="1">
    <citation type="journal article" date="2012" name="Nucleic Acids Res.">
        <title>Sequencing of the smallest Apicomplexan genome from the human pathogen Babesia microti.</title>
        <authorList>
            <person name="Cornillot E."/>
            <person name="Hadj-Kaddour K."/>
            <person name="Dassouli A."/>
            <person name="Noel B."/>
            <person name="Ranwez V."/>
            <person name="Vacherie B."/>
            <person name="Augagneur Y."/>
            <person name="Bres V."/>
            <person name="Duclos A."/>
            <person name="Randazzo S."/>
            <person name="Carcy B."/>
            <person name="Debierre-Grockiego F."/>
            <person name="Delbecq S."/>
            <person name="Moubri-Menage K."/>
            <person name="Shams-Eldin H."/>
            <person name="Usmani-Brown S."/>
            <person name="Bringaud F."/>
            <person name="Wincker P."/>
            <person name="Vivares C.P."/>
            <person name="Schwarz R.T."/>
            <person name="Schetters T.P."/>
            <person name="Krause P.J."/>
            <person name="Gorenflot A."/>
            <person name="Berry V."/>
            <person name="Barbe V."/>
            <person name="Ben Mamoun C."/>
        </authorList>
    </citation>
    <scope>NUCLEOTIDE SEQUENCE [LARGE SCALE GENOMIC DNA]</scope>
    <source>
        <strain evidence="2 3">RI</strain>
    </source>
</reference>
<organism evidence="2 3">
    <name type="scientific">Babesia microti (strain RI)</name>
    <dbReference type="NCBI Taxonomy" id="1133968"/>
    <lineage>
        <taxon>Eukaryota</taxon>
        <taxon>Sar</taxon>
        <taxon>Alveolata</taxon>
        <taxon>Apicomplexa</taxon>
        <taxon>Aconoidasida</taxon>
        <taxon>Piroplasmida</taxon>
        <taxon>Babesiidae</taxon>
        <taxon>Babesia</taxon>
    </lineage>
</organism>
<accession>I7I8C5</accession>
<feature type="compositionally biased region" description="Low complexity" evidence="1">
    <location>
        <begin position="272"/>
        <end position="291"/>
    </location>
</feature>
<feature type="compositionally biased region" description="Low complexity" evidence="1">
    <location>
        <begin position="24"/>
        <end position="42"/>
    </location>
</feature>
<dbReference type="KEGG" id="bmic:BMR1_01G03010"/>